<protein>
    <submittedName>
        <fullName evidence="2">Uncharacterized protein</fullName>
    </submittedName>
</protein>
<accession>A0A8X6UV34</accession>
<evidence type="ECO:0000313" key="3">
    <source>
        <dbReference type="Proteomes" id="UP000887013"/>
    </source>
</evidence>
<dbReference type="EMBL" id="BMAW01039234">
    <property type="protein sequence ID" value="GFU55104.1"/>
    <property type="molecule type" value="Genomic_DNA"/>
</dbReference>
<name>A0A8X6UV34_NEPPI</name>
<keyword evidence="1" id="KW-1133">Transmembrane helix</keyword>
<keyword evidence="1" id="KW-0472">Membrane</keyword>
<evidence type="ECO:0000313" key="2">
    <source>
        <dbReference type="EMBL" id="GFU55104.1"/>
    </source>
</evidence>
<keyword evidence="3" id="KW-1185">Reference proteome</keyword>
<feature type="transmembrane region" description="Helical" evidence="1">
    <location>
        <begin position="148"/>
        <end position="167"/>
    </location>
</feature>
<reference evidence="2" key="1">
    <citation type="submission" date="2020-08" db="EMBL/GenBank/DDBJ databases">
        <title>Multicomponent nature underlies the extraordinary mechanical properties of spider dragline silk.</title>
        <authorList>
            <person name="Kono N."/>
            <person name="Nakamura H."/>
            <person name="Mori M."/>
            <person name="Yoshida Y."/>
            <person name="Ohtoshi R."/>
            <person name="Malay A.D."/>
            <person name="Moran D.A.P."/>
            <person name="Tomita M."/>
            <person name="Numata K."/>
            <person name="Arakawa K."/>
        </authorList>
    </citation>
    <scope>NUCLEOTIDE SEQUENCE</scope>
</reference>
<comment type="caution">
    <text evidence="2">The sequence shown here is derived from an EMBL/GenBank/DDBJ whole genome shotgun (WGS) entry which is preliminary data.</text>
</comment>
<dbReference type="AlphaFoldDB" id="A0A8X6UV34"/>
<gene>
    <name evidence="2" type="ORF">NPIL_41201</name>
</gene>
<organism evidence="2 3">
    <name type="scientific">Nephila pilipes</name>
    <name type="common">Giant wood spider</name>
    <name type="synonym">Nephila maculata</name>
    <dbReference type="NCBI Taxonomy" id="299642"/>
    <lineage>
        <taxon>Eukaryota</taxon>
        <taxon>Metazoa</taxon>
        <taxon>Ecdysozoa</taxon>
        <taxon>Arthropoda</taxon>
        <taxon>Chelicerata</taxon>
        <taxon>Arachnida</taxon>
        <taxon>Araneae</taxon>
        <taxon>Araneomorphae</taxon>
        <taxon>Entelegynae</taxon>
        <taxon>Araneoidea</taxon>
        <taxon>Nephilidae</taxon>
        <taxon>Nephila</taxon>
    </lineage>
</organism>
<evidence type="ECO:0000256" key="1">
    <source>
        <dbReference type="SAM" id="Phobius"/>
    </source>
</evidence>
<dbReference type="OrthoDB" id="6439474at2759"/>
<proteinExistence type="predicted"/>
<dbReference type="Proteomes" id="UP000887013">
    <property type="component" value="Unassembled WGS sequence"/>
</dbReference>
<keyword evidence="1" id="KW-0812">Transmembrane</keyword>
<sequence length="313" mass="37174">METSVKQIEEEITPLDLSIHSHRNVKITSTCLPIQKTRVFDQENETAMDMKKIDDIDHMYSSITRYMLLDTVKYSGIPHRIQFFLKEKACVDLTELTDMMEILLSHFFYRDFRKIIYSGEEKLTESSEIECAEILLSWSVTLCVERTYFNFMLVATFLNYVLQLFFVEFKCFRILYIIEFCFDVLYRRIFWQFFKSHENYGILFSFCFQFNDHMEPERTASKLAAFFSKVNWIHHVAENINATGEGFSLTESEKELFKKFYSIECAADMSNELDKDLIDCLVSEDPNFLFHRVSSCGSKCYSYLNYANQFPWE</sequence>